<dbReference type="RefSeq" id="XP_002676823.1">
    <property type="nucleotide sequence ID" value="XM_002676777.1"/>
</dbReference>
<reference evidence="2 3" key="1">
    <citation type="journal article" date="2010" name="Cell">
        <title>The genome of Naegleria gruberi illuminates early eukaryotic versatility.</title>
        <authorList>
            <person name="Fritz-Laylin L.K."/>
            <person name="Prochnik S.E."/>
            <person name="Ginger M.L."/>
            <person name="Dacks J.B."/>
            <person name="Carpenter M.L."/>
            <person name="Field M.C."/>
            <person name="Kuo A."/>
            <person name="Paredez A."/>
            <person name="Chapman J."/>
            <person name="Pham J."/>
            <person name="Shu S."/>
            <person name="Neupane R."/>
            <person name="Cipriano M."/>
            <person name="Mancuso J."/>
            <person name="Tu H."/>
            <person name="Salamov A."/>
            <person name="Lindquist E."/>
            <person name="Shapiro H."/>
            <person name="Lucas S."/>
            <person name="Grigoriev I.V."/>
            <person name="Cande W.Z."/>
            <person name="Fulton C."/>
            <person name="Rokhsar D.S."/>
            <person name="Dawson S.C."/>
        </authorList>
    </citation>
    <scope>NUCLEOTIDE SEQUENCE [LARGE SCALE GENOMIC DNA]</scope>
    <source>
        <strain evidence="2 3">NEG-M</strain>
    </source>
</reference>
<feature type="compositionally biased region" description="Acidic residues" evidence="1">
    <location>
        <begin position="390"/>
        <end position="410"/>
    </location>
</feature>
<dbReference type="SUPFAM" id="SSF81383">
    <property type="entry name" value="F-box domain"/>
    <property type="match status" value="1"/>
</dbReference>
<evidence type="ECO:0000313" key="2">
    <source>
        <dbReference type="EMBL" id="EFC44079.1"/>
    </source>
</evidence>
<dbReference type="VEuPathDB" id="AmoebaDB:NAEGRDRAFT_49364"/>
<feature type="compositionally biased region" description="Basic residues" evidence="1">
    <location>
        <begin position="41"/>
        <end position="62"/>
    </location>
</feature>
<keyword evidence="3" id="KW-1185">Reference proteome</keyword>
<sequence>MTMNILVVIMNIIINYSKKQSKKTSNSIFVTIKVQLAISKPHQKKMPPKRKATTKKAPKKNQKSASNKSSSRLYEKFLQEEKKRIEQVDEHMLKFVESTCYENYQKNDDKKVRNYDEFCDLMMDVLVRKKRKYEMERVPSLIKSLPPEVVAYSIVPFMDLESVLNGSVFLVCRSWYEGMIDEERMWQELFCRLWDMTLESLKNWTKWPTQYDSNDTYVEINRTTRFTTKPTIFKKSGKEMIKKHSYQFMKEFCLLKHASFNKHSRIGPVRAFFLTTHQDSSYADTTLIAPSLYSRFHITSVDHKLTYISVTDDGDTNNTISTIHFTLDYYTALIPFSMRIDVDYSVSYGGEAHEKGISISVSRLHSDQASDLKKPKNQTKLILKQSEGNGADEEEENDEDEESEQDETDGDEQRGLSNREQAISTFKKEWIGQDFVKIDDDGQCWLFKFISTLGINLLDEALYRINDR</sequence>
<dbReference type="EMBL" id="GG738870">
    <property type="protein sequence ID" value="EFC44079.1"/>
    <property type="molecule type" value="Genomic_DNA"/>
</dbReference>
<organism evidence="3">
    <name type="scientific">Naegleria gruberi</name>
    <name type="common">Amoeba</name>
    <dbReference type="NCBI Taxonomy" id="5762"/>
    <lineage>
        <taxon>Eukaryota</taxon>
        <taxon>Discoba</taxon>
        <taxon>Heterolobosea</taxon>
        <taxon>Tetramitia</taxon>
        <taxon>Eutetramitia</taxon>
        <taxon>Vahlkampfiidae</taxon>
        <taxon>Naegleria</taxon>
    </lineage>
</organism>
<gene>
    <name evidence="2" type="ORF">NAEGRDRAFT_49364</name>
</gene>
<accession>D2VGK3</accession>
<feature type="region of interest" description="Disordered" evidence="1">
    <location>
        <begin position="40"/>
        <end position="71"/>
    </location>
</feature>
<evidence type="ECO:0000313" key="3">
    <source>
        <dbReference type="Proteomes" id="UP000006671"/>
    </source>
</evidence>
<dbReference type="Proteomes" id="UP000006671">
    <property type="component" value="Unassembled WGS sequence"/>
</dbReference>
<dbReference type="InterPro" id="IPR036047">
    <property type="entry name" value="F-box-like_dom_sf"/>
</dbReference>
<name>D2VGK3_NAEGR</name>
<dbReference type="KEGG" id="ngr:NAEGRDRAFT_49364"/>
<dbReference type="AlphaFoldDB" id="D2VGK3"/>
<protein>
    <submittedName>
        <fullName evidence="2">Predicted protein</fullName>
    </submittedName>
</protein>
<feature type="region of interest" description="Disordered" evidence="1">
    <location>
        <begin position="368"/>
        <end position="417"/>
    </location>
</feature>
<dbReference type="InParanoid" id="D2VGK3"/>
<proteinExistence type="predicted"/>
<evidence type="ECO:0000256" key="1">
    <source>
        <dbReference type="SAM" id="MobiDB-lite"/>
    </source>
</evidence>
<dbReference type="GeneID" id="8854082"/>